<name>A0A0E0JJ92_ORYPU</name>
<proteinExistence type="predicted"/>
<feature type="compositionally biased region" description="Polar residues" evidence="1">
    <location>
        <begin position="100"/>
        <end position="111"/>
    </location>
</feature>
<evidence type="ECO:0000313" key="3">
    <source>
        <dbReference type="Proteomes" id="UP000026962"/>
    </source>
</evidence>
<keyword evidence="3" id="KW-1185">Reference proteome</keyword>
<dbReference type="HOGENOM" id="CLU_114304_0_0_1"/>
<reference evidence="2" key="1">
    <citation type="submission" date="2015-04" db="UniProtKB">
        <authorList>
            <consortium name="EnsemblPlants"/>
        </authorList>
    </citation>
    <scope>IDENTIFICATION</scope>
</reference>
<dbReference type="AlphaFoldDB" id="A0A0E0JJ92"/>
<feature type="region of interest" description="Disordered" evidence="1">
    <location>
        <begin position="86"/>
        <end position="167"/>
    </location>
</feature>
<evidence type="ECO:0000313" key="2">
    <source>
        <dbReference type="EnsemblPlants" id="OPUNC01G17460.1"/>
    </source>
</evidence>
<protein>
    <submittedName>
        <fullName evidence="2">Uncharacterized protein</fullName>
    </submittedName>
</protein>
<reference evidence="2" key="2">
    <citation type="submission" date="2018-05" db="EMBL/GenBank/DDBJ databases">
        <title>OpunRS2 (Oryza punctata Reference Sequence Version 2).</title>
        <authorList>
            <person name="Zhang J."/>
            <person name="Kudrna D."/>
            <person name="Lee S."/>
            <person name="Talag J."/>
            <person name="Welchert J."/>
            <person name="Wing R.A."/>
        </authorList>
    </citation>
    <scope>NUCLEOTIDE SEQUENCE [LARGE SCALE GENOMIC DNA]</scope>
</reference>
<dbReference type="Proteomes" id="UP000026962">
    <property type="component" value="Chromosome 1"/>
</dbReference>
<sequence>MVGKALISLFGSNSTFHLEGEIQLANVAFLALEDGEPRVLEPLVVLPPPSCNEGSAGGQEGLAKSVVAPLDPPFECALAFTQEDPKVLGPGVKSLPKAYNGSTSRDGNSPRPSKDESSYSLDTPSPKQPVRFMGASTPVGCGKVLIPPLSPHETRKAEASHSSPSIR</sequence>
<dbReference type="EnsemblPlants" id="OPUNC01G17460.1">
    <property type="protein sequence ID" value="OPUNC01G17460.1"/>
    <property type="gene ID" value="OPUNC01G17460"/>
</dbReference>
<accession>A0A0E0JJ92</accession>
<organism evidence="2">
    <name type="scientific">Oryza punctata</name>
    <name type="common">Red rice</name>
    <dbReference type="NCBI Taxonomy" id="4537"/>
    <lineage>
        <taxon>Eukaryota</taxon>
        <taxon>Viridiplantae</taxon>
        <taxon>Streptophyta</taxon>
        <taxon>Embryophyta</taxon>
        <taxon>Tracheophyta</taxon>
        <taxon>Spermatophyta</taxon>
        <taxon>Magnoliopsida</taxon>
        <taxon>Liliopsida</taxon>
        <taxon>Poales</taxon>
        <taxon>Poaceae</taxon>
        <taxon>BOP clade</taxon>
        <taxon>Oryzoideae</taxon>
        <taxon>Oryzeae</taxon>
        <taxon>Oryzinae</taxon>
        <taxon>Oryza</taxon>
    </lineage>
</organism>
<dbReference type="Gramene" id="OPUNC01G17460.1">
    <property type="protein sequence ID" value="OPUNC01G17460.1"/>
    <property type="gene ID" value="OPUNC01G17460"/>
</dbReference>
<evidence type="ECO:0000256" key="1">
    <source>
        <dbReference type="SAM" id="MobiDB-lite"/>
    </source>
</evidence>